<evidence type="ECO:0000256" key="3">
    <source>
        <dbReference type="ARBA" id="ARBA00022679"/>
    </source>
</evidence>
<dbReference type="EC" id="2.4.99.28" evidence="14"/>
<evidence type="ECO:0000256" key="9">
    <source>
        <dbReference type="ARBA" id="ARBA00032370"/>
    </source>
</evidence>
<evidence type="ECO:0000256" key="14">
    <source>
        <dbReference type="ARBA" id="ARBA00044770"/>
    </source>
</evidence>
<reference evidence="17 18" key="1">
    <citation type="journal article" date="2016" name="Nat. Commun.">
        <title>Thousands of microbial genomes shed light on interconnected biogeochemical processes in an aquifer system.</title>
        <authorList>
            <person name="Anantharaman K."/>
            <person name="Brown C.T."/>
            <person name="Hug L.A."/>
            <person name="Sharon I."/>
            <person name="Castelle C.J."/>
            <person name="Probst A.J."/>
            <person name="Thomas B.C."/>
            <person name="Singh A."/>
            <person name="Wilkins M.J."/>
            <person name="Karaoz U."/>
            <person name="Brodie E.L."/>
            <person name="Williams K.H."/>
            <person name="Hubbard S.S."/>
            <person name="Banfield J.F."/>
        </authorList>
    </citation>
    <scope>NUCLEOTIDE SEQUENCE [LARGE SCALE GENOMIC DNA]</scope>
</reference>
<evidence type="ECO:0000256" key="4">
    <source>
        <dbReference type="ARBA" id="ARBA00022692"/>
    </source>
</evidence>
<evidence type="ECO:0000256" key="1">
    <source>
        <dbReference type="ARBA" id="ARBA00004141"/>
    </source>
</evidence>
<protein>
    <recommendedName>
        <fullName evidence="12">Probable peptidoglycan glycosyltransferase FtsW</fullName>
        <ecNumber evidence="14">2.4.99.28</ecNumber>
    </recommendedName>
    <alternativeName>
        <fullName evidence="13">Cell division protein FtsW</fullName>
    </alternativeName>
    <alternativeName>
        <fullName evidence="10">Cell wall polymerase</fullName>
    </alternativeName>
    <alternativeName>
        <fullName evidence="9">Peptidoglycan polymerase</fullName>
    </alternativeName>
</protein>
<dbReference type="Pfam" id="PF01098">
    <property type="entry name" value="FTSW_RODA_SPOVE"/>
    <property type="match status" value="1"/>
</dbReference>
<evidence type="ECO:0000256" key="2">
    <source>
        <dbReference type="ARBA" id="ARBA00022676"/>
    </source>
</evidence>
<dbReference type="GO" id="GO:0008360">
    <property type="term" value="P:regulation of cell shape"/>
    <property type="evidence" value="ECO:0007669"/>
    <property type="project" value="UniProtKB-KW"/>
</dbReference>
<evidence type="ECO:0000313" key="18">
    <source>
        <dbReference type="Proteomes" id="UP000177276"/>
    </source>
</evidence>
<evidence type="ECO:0000256" key="16">
    <source>
        <dbReference type="SAM" id="Phobius"/>
    </source>
</evidence>
<evidence type="ECO:0000256" key="8">
    <source>
        <dbReference type="ARBA" id="ARBA00023136"/>
    </source>
</evidence>
<dbReference type="InterPro" id="IPR018365">
    <property type="entry name" value="Cell_cycle_FtsW-rel_CS"/>
</dbReference>
<comment type="subcellular location">
    <subcellularLocation>
        <location evidence="1">Membrane</location>
        <topology evidence="1">Multi-pass membrane protein</topology>
    </subcellularLocation>
</comment>
<evidence type="ECO:0000256" key="5">
    <source>
        <dbReference type="ARBA" id="ARBA00022960"/>
    </source>
</evidence>
<feature type="non-terminal residue" evidence="17">
    <location>
        <position position="1"/>
    </location>
</feature>
<dbReference type="GO" id="GO:0009252">
    <property type="term" value="P:peptidoglycan biosynthetic process"/>
    <property type="evidence" value="ECO:0007669"/>
    <property type="project" value="UniProtKB-KW"/>
</dbReference>
<dbReference type="EMBL" id="MHWS01000018">
    <property type="protein sequence ID" value="OHB12021.1"/>
    <property type="molecule type" value="Genomic_DNA"/>
</dbReference>
<feature type="transmembrane region" description="Helical" evidence="16">
    <location>
        <begin position="312"/>
        <end position="336"/>
    </location>
</feature>
<keyword evidence="7 16" id="KW-1133">Transmembrane helix</keyword>
<feature type="transmembrane region" description="Helical" evidence="16">
    <location>
        <begin position="143"/>
        <end position="163"/>
    </location>
</feature>
<evidence type="ECO:0000256" key="10">
    <source>
        <dbReference type="ARBA" id="ARBA00033270"/>
    </source>
</evidence>
<dbReference type="GO" id="GO:0015648">
    <property type="term" value="F:lipid-linked peptidoglycan transporter activity"/>
    <property type="evidence" value="ECO:0007669"/>
    <property type="project" value="TreeGrafter"/>
</dbReference>
<sequence>SLMAARIGKISRPFLFWTIVLVVSGFFIFSSASLGILARNEVEFSSVAFKQIFFGLFFGSIACLFLARIDYHIWKKYAFFFFIGSILLTLLVFVPKIGIGHGGAVRWINLGFISFQPAEFLKISFIIYYAAWLSKFKSKVPTISGGLLPFLIFAAILGAILLAQPDTDTFAVIIFAALSMYIVAGAKWKHILIIIILGALALGILYFTRPYIKQRIDVMFDPSANNQTSGYQLKQSLIAIGSGQIWGRGFGQSIQKFHYLPEPMGDSVFAVAAEEFGFVGCLVIIAFFTMFSLEGFKIASKSSDDFGRLMSLGIVILIISQALINIGGMIGVLPLTGIPLPFVSQGGTALFVAMIEVGIVMSISRSSKK</sequence>
<dbReference type="PANTHER" id="PTHR30474:SF2">
    <property type="entry name" value="PEPTIDOGLYCAN GLYCOSYLTRANSFERASE FTSW-RELATED"/>
    <property type="match status" value="1"/>
</dbReference>
<comment type="caution">
    <text evidence="17">The sequence shown here is derived from an EMBL/GenBank/DDBJ whole genome shotgun (WGS) entry which is preliminary data.</text>
</comment>
<dbReference type="GO" id="GO:0051301">
    <property type="term" value="P:cell division"/>
    <property type="evidence" value="ECO:0007669"/>
    <property type="project" value="InterPro"/>
</dbReference>
<dbReference type="PROSITE" id="PS00428">
    <property type="entry name" value="FTSW_RODA_SPOVE"/>
    <property type="match status" value="1"/>
</dbReference>
<organism evidence="17 18">
    <name type="scientific">Candidatus Zambryskibacteria bacterium RIFCSPLOWO2_12_FULL_39_16</name>
    <dbReference type="NCBI Taxonomy" id="1802775"/>
    <lineage>
        <taxon>Bacteria</taxon>
        <taxon>Candidatus Zambryskiibacteriota</taxon>
    </lineage>
</organism>
<keyword evidence="5" id="KW-0133">Cell shape</keyword>
<evidence type="ECO:0000313" key="17">
    <source>
        <dbReference type="EMBL" id="OHB12021.1"/>
    </source>
</evidence>
<comment type="catalytic activity">
    <reaction evidence="15">
        <text>[GlcNAc-(1-&gt;4)-Mur2Ac(oyl-L-Ala-gamma-D-Glu-L-Lys-D-Ala-D-Ala)](n)-di-trans,octa-cis-undecaprenyl diphosphate + beta-D-GlcNAc-(1-&gt;4)-Mur2Ac(oyl-L-Ala-gamma-D-Glu-L-Lys-D-Ala-D-Ala)-di-trans,octa-cis-undecaprenyl diphosphate = [GlcNAc-(1-&gt;4)-Mur2Ac(oyl-L-Ala-gamma-D-Glu-L-Lys-D-Ala-D-Ala)](n+1)-di-trans,octa-cis-undecaprenyl diphosphate + di-trans,octa-cis-undecaprenyl diphosphate + H(+)</text>
        <dbReference type="Rhea" id="RHEA:23708"/>
        <dbReference type="Rhea" id="RHEA-COMP:9602"/>
        <dbReference type="Rhea" id="RHEA-COMP:9603"/>
        <dbReference type="ChEBI" id="CHEBI:15378"/>
        <dbReference type="ChEBI" id="CHEBI:58405"/>
        <dbReference type="ChEBI" id="CHEBI:60033"/>
        <dbReference type="ChEBI" id="CHEBI:78435"/>
        <dbReference type="EC" id="2.4.99.28"/>
    </reaction>
</comment>
<feature type="transmembrane region" description="Helical" evidence="16">
    <location>
        <begin position="79"/>
        <end position="98"/>
    </location>
</feature>
<comment type="similarity">
    <text evidence="11">Belongs to the SEDS family. FtsW subfamily.</text>
</comment>
<feature type="transmembrane region" description="Helical" evidence="16">
    <location>
        <begin position="14"/>
        <end position="36"/>
    </location>
</feature>
<keyword evidence="3" id="KW-0808">Transferase</keyword>
<name>A0A1G2URL9_9BACT</name>
<dbReference type="GO" id="GO:0008955">
    <property type="term" value="F:peptidoglycan glycosyltransferase activity"/>
    <property type="evidence" value="ECO:0007669"/>
    <property type="project" value="UniProtKB-EC"/>
</dbReference>
<dbReference type="GO" id="GO:0032153">
    <property type="term" value="C:cell division site"/>
    <property type="evidence" value="ECO:0007669"/>
    <property type="project" value="TreeGrafter"/>
</dbReference>
<evidence type="ECO:0000256" key="15">
    <source>
        <dbReference type="ARBA" id="ARBA00049902"/>
    </source>
</evidence>
<dbReference type="Proteomes" id="UP000177276">
    <property type="component" value="Unassembled WGS sequence"/>
</dbReference>
<evidence type="ECO:0000256" key="6">
    <source>
        <dbReference type="ARBA" id="ARBA00022984"/>
    </source>
</evidence>
<dbReference type="PANTHER" id="PTHR30474">
    <property type="entry name" value="CELL CYCLE PROTEIN"/>
    <property type="match status" value="1"/>
</dbReference>
<evidence type="ECO:0000256" key="11">
    <source>
        <dbReference type="ARBA" id="ARBA00038053"/>
    </source>
</evidence>
<proteinExistence type="inferred from homology"/>
<gene>
    <name evidence="17" type="ORF">A3G46_00790</name>
</gene>
<keyword evidence="4 16" id="KW-0812">Transmembrane</keyword>
<dbReference type="AlphaFoldDB" id="A0A1G2URL9"/>
<feature type="transmembrane region" description="Helical" evidence="16">
    <location>
        <begin position="268"/>
        <end position="291"/>
    </location>
</feature>
<keyword evidence="6" id="KW-0573">Peptidoglycan synthesis</keyword>
<evidence type="ECO:0000256" key="12">
    <source>
        <dbReference type="ARBA" id="ARBA00041185"/>
    </source>
</evidence>
<dbReference type="InterPro" id="IPR001182">
    <property type="entry name" value="FtsW/RodA"/>
</dbReference>
<dbReference type="GO" id="GO:0005886">
    <property type="term" value="C:plasma membrane"/>
    <property type="evidence" value="ECO:0007669"/>
    <property type="project" value="TreeGrafter"/>
</dbReference>
<feature type="transmembrane region" description="Helical" evidence="16">
    <location>
        <begin position="48"/>
        <end position="67"/>
    </location>
</feature>
<evidence type="ECO:0000256" key="13">
    <source>
        <dbReference type="ARBA" id="ARBA00041418"/>
    </source>
</evidence>
<keyword evidence="2" id="KW-0328">Glycosyltransferase</keyword>
<accession>A0A1G2URL9</accession>
<feature type="transmembrane region" description="Helical" evidence="16">
    <location>
        <begin position="110"/>
        <end position="131"/>
    </location>
</feature>
<evidence type="ECO:0000256" key="7">
    <source>
        <dbReference type="ARBA" id="ARBA00022989"/>
    </source>
</evidence>
<feature type="transmembrane region" description="Helical" evidence="16">
    <location>
        <begin position="342"/>
        <end position="363"/>
    </location>
</feature>
<feature type="transmembrane region" description="Helical" evidence="16">
    <location>
        <begin position="191"/>
        <end position="212"/>
    </location>
</feature>
<feature type="transmembrane region" description="Helical" evidence="16">
    <location>
        <begin position="169"/>
        <end position="184"/>
    </location>
</feature>
<keyword evidence="8 16" id="KW-0472">Membrane</keyword>